<evidence type="ECO:0000256" key="4">
    <source>
        <dbReference type="ARBA" id="ARBA00022840"/>
    </source>
</evidence>
<keyword evidence="4 7" id="KW-0067">ATP-binding</keyword>
<dbReference type="SUPFAM" id="SSF56112">
    <property type="entry name" value="Protein kinase-like (PK-like)"/>
    <property type="match status" value="1"/>
</dbReference>
<feature type="compositionally biased region" description="Basic and acidic residues" evidence="8">
    <location>
        <begin position="593"/>
        <end position="607"/>
    </location>
</feature>
<dbReference type="PROSITE" id="PS50011">
    <property type="entry name" value="PROTEIN_KINASE_DOM"/>
    <property type="match status" value="1"/>
</dbReference>
<keyword evidence="1" id="KW-0808">Transferase</keyword>
<dbReference type="PROSITE" id="PS00107">
    <property type="entry name" value="PROTEIN_KINASE_ATP"/>
    <property type="match status" value="1"/>
</dbReference>
<proteinExistence type="predicted"/>
<dbReference type="InterPro" id="IPR051681">
    <property type="entry name" value="Ser/Thr_Kinases-Pseudokinases"/>
</dbReference>
<evidence type="ECO:0000256" key="6">
    <source>
        <dbReference type="ARBA" id="ARBA00048679"/>
    </source>
</evidence>
<comment type="catalytic activity">
    <reaction evidence="5">
        <text>L-threonyl-[protein] + ATP = O-phospho-L-threonyl-[protein] + ADP + H(+)</text>
        <dbReference type="Rhea" id="RHEA:46608"/>
        <dbReference type="Rhea" id="RHEA-COMP:11060"/>
        <dbReference type="Rhea" id="RHEA-COMP:11605"/>
        <dbReference type="ChEBI" id="CHEBI:15378"/>
        <dbReference type="ChEBI" id="CHEBI:30013"/>
        <dbReference type="ChEBI" id="CHEBI:30616"/>
        <dbReference type="ChEBI" id="CHEBI:61977"/>
        <dbReference type="ChEBI" id="CHEBI:456216"/>
        <dbReference type="EC" id="2.7.11.1"/>
    </reaction>
</comment>
<dbReference type="SMART" id="SM00220">
    <property type="entry name" value="S_TKc"/>
    <property type="match status" value="1"/>
</dbReference>
<dbReference type="InterPro" id="IPR011989">
    <property type="entry name" value="ARM-like"/>
</dbReference>
<dbReference type="Pfam" id="PF00069">
    <property type="entry name" value="Pkinase"/>
    <property type="match status" value="1"/>
</dbReference>
<evidence type="ECO:0000256" key="7">
    <source>
        <dbReference type="PROSITE-ProRule" id="PRU10141"/>
    </source>
</evidence>
<keyword evidence="2 7" id="KW-0547">Nucleotide-binding</keyword>
<feature type="compositionally biased region" description="Low complexity" evidence="8">
    <location>
        <begin position="882"/>
        <end position="926"/>
    </location>
</feature>
<feature type="compositionally biased region" description="Basic residues" evidence="8">
    <location>
        <begin position="222"/>
        <end position="236"/>
    </location>
</feature>
<evidence type="ECO:0000256" key="5">
    <source>
        <dbReference type="ARBA" id="ARBA00047899"/>
    </source>
</evidence>
<evidence type="ECO:0000256" key="8">
    <source>
        <dbReference type="SAM" id="MobiDB-lite"/>
    </source>
</evidence>
<dbReference type="InterPro" id="IPR008271">
    <property type="entry name" value="Ser/Thr_kinase_AS"/>
</dbReference>
<dbReference type="Gene3D" id="3.30.200.20">
    <property type="entry name" value="Phosphorylase Kinase, domain 1"/>
    <property type="match status" value="1"/>
</dbReference>
<dbReference type="Gene3D" id="1.25.10.10">
    <property type="entry name" value="Leucine-rich Repeat Variant"/>
    <property type="match status" value="2"/>
</dbReference>
<dbReference type="GO" id="GO:0005524">
    <property type="term" value="F:ATP binding"/>
    <property type="evidence" value="ECO:0007669"/>
    <property type="project" value="UniProtKB-UniRule"/>
</dbReference>
<dbReference type="CDD" id="cd13999">
    <property type="entry name" value="STKc_MAP3K-like"/>
    <property type="match status" value="1"/>
</dbReference>
<dbReference type="PROSITE" id="PS00108">
    <property type="entry name" value="PROTEIN_KINASE_ST"/>
    <property type="match status" value="1"/>
</dbReference>
<feature type="binding site" evidence="7">
    <location>
        <position position="305"/>
    </location>
    <ligand>
        <name>ATP</name>
        <dbReference type="ChEBI" id="CHEBI:30616"/>
    </ligand>
</feature>
<sequence>MSENLVNLLLQIIDEAKTLEIHKLKFKSILKKLLLTLKELKGFVVQDHHVISLQHILENLKKMVKRFNTSEWLQNLLQSDESVSANLQKLNEELHRVSLLIGLSENSIALQFKLIVEDNIKDLAQIRDKLLLLLKQKRKNQDNSQVFNLIKHKIKIIEQELRVELKKELMKNSQQHQQQQQQQQGQQQKQQQQKQQEQQQKQKQQQQQQKQKQQQQQQKQEKQKKHKHKQQQKNKKKEKEEIKKELKKLENQLKNSSGLQDPKKELFEVDPEEFIFGELIGKGGFGRVFKGTWEGKEVAIKVILKELINKDNLKAFQKEIYLLSTLKHENIIQFLGASLLKEPYCVVTEFVSGGSLFSLIHKNRNVNLTSEQIKNIAIGTANGMKYLHSYGIIHRDLKSLNVLLDEAHTHVQICDFGMARVKQNRTQNKLLMTAQIGTTFWMAPEVLAGSSYDIKCDVYSYGILLYELVTRRIPYKELNYTPIQIAFAVVNDRLRPKFIETDDVSMELKELILKCLDHRPFKRPTFKEILKIMNKENFIFPKYNRKKFTQVRKDFRRRKEEQDNMPVQLSKSEQEAIEFSDSLYIPDSQLKEMKKERGEENGNEERAKKRNNNLHNSLEEKYLIEKPVPVLTKLVRFLKDKSKNEKEFSEFAITFSRSGGLTGVCSLLVSTTLVKELPNQFTPLRDKNSKSKLKSIAKLCCLTLSYLVITDKTLIFLRTEKRLLPWLVKRFQLSPTDKVIFRLISKLTRDKVIRDKFKSRGLLKFLFLSIERNMEIIANFCLDENIELRLKSTNLMETSISLLSSKDHSSRSNAIHVISKLINFKWAKEKYENTEFLQIILKFIKNAIEFKPEKIEYNKWKNEQILYSFHLLRNILINNNNNNNNSSSSNNNNNQNINNQVDNNNNNNNQNNNNNSNNDNNNNTINNDDDDQSQKKSNDENKKKIRKNIWNFNEEIASIISCLNMSLPSRVIQECSSFLKNLIIITDPDYSIIENTQLISTIINSIHSVSTRAKLDLLKALSIIISNSDDCKMQLCKQNSITAIAKFLQKNNENLLKFTLKILSSCAELIEGANIISQMNLIPICSGLISHEEMDIKLSSLLLIKNLSNHQQIIELIINSGALFSIITLLNSKKYLVVKTAISIIFLLMKNKDALKIMKENNIIQILIQLSFNERLFTDNNDYLKGNNGSGRMEKTNLLKISIQTFSILLALAKVGEDIEVVPKIVNFAKNGKTSIIFLIKSLSLLSELISQNNNNKQLAKKIGIFKALETISLRIENSSQNQKKELKDLLKIILVLTKKLKI</sequence>
<evidence type="ECO:0000256" key="3">
    <source>
        <dbReference type="ARBA" id="ARBA00022777"/>
    </source>
</evidence>
<feature type="compositionally biased region" description="Basic and acidic residues" evidence="8">
    <location>
        <begin position="932"/>
        <end position="942"/>
    </location>
</feature>
<protein>
    <submittedName>
        <fullName evidence="10">Serine/threonine-protein kinase sty46-like isoform x1</fullName>
    </submittedName>
</protein>
<dbReference type="Gene3D" id="1.10.510.10">
    <property type="entry name" value="Transferase(Phosphotransferase) domain 1"/>
    <property type="match status" value="1"/>
</dbReference>
<evidence type="ECO:0000256" key="1">
    <source>
        <dbReference type="ARBA" id="ARBA00022679"/>
    </source>
</evidence>
<evidence type="ECO:0000256" key="2">
    <source>
        <dbReference type="ARBA" id="ARBA00022741"/>
    </source>
</evidence>
<dbReference type="InterPro" id="IPR016024">
    <property type="entry name" value="ARM-type_fold"/>
</dbReference>
<feature type="region of interest" description="Disordered" evidence="8">
    <location>
        <begin position="211"/>
        <end position="241"/>
    </location>
</feature>
<reference evidence="10" key="1">
    <citation type="submission" date="2022-08" db="EMBL/GenBank/DDBJ databases">
        <title>Novel sulphate-reducing endosymbionts in the free-living metamonad Anaeramoeba.</title>
        <authorList>
            <person name="Jerlstrom-Hultqvist J."/>
            <person name="Cepicka I."/>
            <person name="Gallot-Lavallee L."/>
            <person name="Salas-Leiva D."/>
            <person name="Curtis B.A."/>
            <person name="Zahonova K."/>
            <person name="Pipaliya S."/>
            <person name="Dacks J."/>
            <person name="Roger A.J."/>
        </authorList>
    </citation>
    <scope>NUCLEOTIDE SEQUENCE</scope>
    <source>
        <strain evidence="10">Busselton2</strain>
    </source>
</reference>
<dbReference type="Proteomes" id="UP001146793">
    <property type="component" value="Unassembled WGS sequence"/>
</dbReference>
<evidence type="ECO:0000259" key="9">
    <source>
        <dbReference type="PROSITE" id="PS50011"/>
    </source>
</evidence>
<dbReference type="PANTHER" id="PTHR44329">
    <property type="entry name" value="SERINE/THREONINE-PROTEIN KINASE TNNI3K-RELATED"/>
    <property type="match status" value="1"/>
</dbReference>
<evidence type="ECO:0000313" key="11">
    <source>
        <dbReference type="Proteomes" id="UP001146793"/>
    </source>
</evidence>
<dbReference type="InterPro" id="IPR017441">
    <property type="entry name" value="Protein_kinase_ATP_BS"/>
</dbReference>
<evidence type="ECO:0000313" key="10">
    <source>
        <dbReference type="EMBL" id="KAJ3440403.1"/>
    </source>
</evidence>
<dbReference type="GO" id="GO:0004674">
    <property type="term" value="F:protein serine/threonine kinase activity"/>
    <property type="evidence" value="ECO:0007669"/>
    <property type="project" value="UniProtKB-EC"/>
</dbReference>
<name>A0AAV7ZJB7_9EUKA</name>
<comment type="caution">
    <text evidence="10">The sequence shown here is derived from an EMBL/GenBank/DDBJ whole genome shotgun (WGS) entry which is preliminary data.</text>
</comment>
<dbReference type="EMBL" id="JANTQA010000030">
    <property type="protein sequence ID" value="KAJ3440403.1"/>
    <property type="molecule type" value="Genomic_DNA"/>
</dbReference>
<comment type="catalytic activity">
    <reaction evidence="6">
        <text>L-seryl-[protein] + ATP = O-phospho-L-seryl-[protein] + ADP + H(+)</text>
        <dbReference type="Rhea" id="RHEA:17989"/>
        <dbReference type="Rhea" id="RHEA-COMP:9863"/>
        <dbReference type="Rhea" id="RHEA-COMP:11604"/>
        <dbReference type="ChEBI" id="CHEBI:15378"/>
        <dbReference type="ChEBI" id="CHEBI:29999"/>
        <dbReference type="ChEBI" id="CHEBI:30616"/>
        <dbReference type="ChEBI" id="CHEBI:83421"/>
        <dbReference type="ChEBI" id="CHEBI:456216"/>
        <dbReference type="EC" id="2.7.11.1"/>
    </reaction>
</comment>
<gene>
    <name evidence="10" type="ORF">M0812_14070</name>
</gene>
<organism evidence="10 11">
    <name type="scientific">Anaeramoeba flamelloides</name>
    <dbReference type="NCBI Taxonomy" id="1746091"/>
    <lineage>
        <taxon>Eukaryota</taxon>
        <taxon>Metamonada</taxon>
        <taxon>Anaeramoebidae</taxon>
        <taxon>Anaeramoeba</taxon>
    </lineage>
</organism>
<dbReference type="InterPro" id="IPR011009">
    <property type="entry name" value="Kinase-like_dom_sf"/>
</dbReference>
<dbReference type="InterPro" id="IPR000719">
    <property type="entry name" value="Prot_kinase_dom"/>
</dbReference>
<keyword evidence="3 10" id="KW-0418">Kinase</keyword>
<dbReference type="SUPFAM" id="SSF48371">
    <property type="entry name" value="ARM repeat"/>
    <property type="match status" value="2"/>
</dbReference>
<feature type="domain" description="Protein kinase" evidence="9">
    <location>
        <begin position="274"/>
        <end position="539"/>
    </location>
</feature>
<feature type="region of interest" description="Disordered" evidence="8">
    <location>
        <begin position="882"/>
        <end position="942"/>
    </location>
</feature>
<feature type="region of interest" description="Disordered" evidence="8">
    <location>
        <begin position="593"/>
        <end position="612"/>
    </location>
</feature>
<accession>A0AAV7ZJB7</accession>
<dbReference type="PANTHER" id="PTHR44329:SF298">
    <property type="entry name" value="MIXED LINEAGE KINASE DOMAIN-LIKE PROTEIN"/>
    <property type="match status" value="1"/>
</dbReference>
<dbReference type="FunFam" id="3.30.200.20:FF:000034">
    <property type="entry name" value="Kinase suppressor of Ras 1"/>
    <property type="match status" value="1"/>
</dbReference>